<dbReference type="RefSeq" id="WP_005950584.1">
    <property type="nucleotide sequence ID" value="NZ_CP136423.1"/>
</dbReference>
<accession>C0CPR5</accession>
<dbReference type="PATRIC" id="fig|476272.21.peg.1000"/>
<organism evidence="1 2">
    <name type="scientific">Blautia hydrogenotrophica (strain DSM 10507 / JCM 14656 / S5a33)</name>
    <name type="common">Ruminococcus hydrogenotrophicus</name>
    <dbReference type="NCBI Taxonomy" id="476272"/>
    <lineage>
        <taxon>Bacteria</taxon>
        <taxon>Bacillati</taxon>
        <taxon>Bacillota</taxon>
        <taxon>Clostridia</taxon>
        <taxon>Lachnospirales</taxon>
        <taxon>Lachnospiraceae</taxon>
        <taxon>Blautia</taxon>
    </lineage>
</organism>
<keyword evidence="2" id="KW-1185">Reference proteome</keyword>
<gene>
    <name evidence="1" type="ORF">RUMHYD_02866</name>
</gene>
<proteinExistence type="predicted"/>
<reference evidence="1 2" key="2">
    <citation type="submission" date="2009-02" db="EMBL/GenBank/DDBJ databases">
        <title>Draft genome sequence of Blautia hydrogenotrophica DSM 10507 (Ruminococcus hydrogenotrophicus DSM 10507).</title>
        <authorList>
            <person name="Sudarsanam P."/>
            <person name="Ley R."/>
            <person name="Guruge J."/>
            <person name="Turnbaugh P.J."/>
            <person name="Mahowald M."/>
            <person name="Liep D."/>
            <person name="Gordon J."/>
        </authorList>
    </citation>
    <scope>NUCLEOTIDE SEQUENCE [LARGE SCALE GENOMIC DNA]</scope>
    <source>
        <strain evidence="2">DSM 10507 / JCM 14656 / S5a33</strain>
    </source>
</reference>
<dbReference type="CDD" id="cd19958">
    <property type="entry name" value="pyocin_knob"/>
    <property type="match status" value="1"/>
</dbReference>
<reference evidence="1 2" key="1">
    <citation type="submission" date="2009-01" db="EMBL/GenBank/DDBJ databases">
        <authorList>
            <person name="Fulton L."/>
            <person name="Clifton S."/>
            <person name="Fulton B."/>
            <person name="Xu J."/>
            <person name="Minx P."/>
            <person name="Pepin K.H."/>
            <person name="Johnson M."/>
            <person name="Bhonagiri V."/>
            <person name="Nash W.E."/>
            <person name="Mardis E.R."/>
            <person name="Wilson R.K."/>
        </authorList>
    </citation>
    <scope>NUCLEOTIDE SEQUENCE [LARGE SCALE GENOMIC DNA]</scope>
    <source>
        <strain evidence="2">DSM 10507 / JCM 14656 / S5a33</strain>
    </source>
</reference>
<evidence type="ECO:0000313" key="2">
    <source>
        <dbReference type="Proteomes" id="UP000003100"/>
    </source>
</evidence>
<dbReference type="EMBL" id="ACBZ01000158">
    <property type="protein sequence ID" value="EEG48235.1"/>
    <property type="molecule type" value="Genomic_DNA"/>
</dbReference>
<dbReference type="Proteomes" id="UP000003100">
    <property type="component" value="Unassembled WGS sequence"/>
</dbReference>
<protein>
    <submittedName>
        <fullName evidence="1">Uncharacterized protein</fullName>
    </submittedName>
</protein>
<name>C0CPR5_BLAHS</name>
<sequence length="633" mass="69926">MLDQTIYLDVVPGGLPAVVNVSQFDEGSRTLHINLYASVGEFEIPAGSTAKVQGTKRDKKGFSYSAILSGTEVTCDITQNMTAISGRVYCEVVIENENNVLVSATFILAVKKAAFGDGTDISDSDLPDFYELAAQIAQDAQDAQNAAEMARQAAQEAAQFTPEGYQQMQSDLADLKVTVSDQGEQLTGEINKAVFGLERPIKRELYRKRLALQTLSGNGEYTTLQGGCYLPTTDHFLLAIVNKDNDSCILVELNKDYETVIKRVTLDLGHANDLTYNPGTGKIYVATGNTGMNANKIAVLNGATFGLENTMDLGNARAKWLVSYDNVNNRYYVLDTSYLQIYDSEWELLKQYENTYGDSYVGTGEMTAQSSFCYGGKFIGLYFVREIVSSSMSVSGIYLQMIDYDTGKVQTVAQYTPRGNADEPEFVAMVDNVGYMFGGQTYFSVSKLYFDQDKLYEFEDSIFGISTLLPENADLDDYHMPGIYFSPNTSYTAGMDNVPVTSGFTLYVLPICGNVIVQKLINTAGEIYKRILSSIQNKFLDWELIDSSVGARYEQRDRAASHTVTLNDGGACFVMLAYGNYANMYFATESGGNVYVRKFIEQLSDVEVTTKSKSAVFRRTSGNEPSLMIWKMA</sequence>
<dbReference type="SUPFAM" id="SSF63829">
    <property type="entry name" value="Calcium-dependent phosphotriesterase"/>
    <property type="match status" value="1"/>
</dbReference>
<comment type="caution">
    <text evidence="1">The sequence shown here is derived from an EMBL/GenBank/DDBJ whole genome shotgun (WGS) entry which is preliminary data.</text>
</comment>
<dbReference type="HOGENOM" id="CLU_431939_0_0_9"/>
<dbReference type="AlphaFoldDB" id="C0CPR5"/>
<evidence type="ECO:0000313" key="1">
    <source>
        <dbReference type="EMBL" id="EEG48235.1"/>
    </source>
</evidence>
<dbReference type="GeneID" id="86822564"/>